<evidence type="ECO:0000256" key="1">
    <source>
        <dbReference type="SAM" id="Phobius"/>
    </source>
</evidence>
<reference evidence="2 3" key="1">
    <citation type="submission" date="2018-07" db="EMBL/GenBank/DDBJ databases">
        <title>Genomic Encyclopedia of Type Strains, Phase III (KMG-III): the genomes of soil and plant-associated and newly described type strains.</title>
        <authorList>
            <person name="Whitman W."/>
        </authorList>
    </citation>
    <scope>NUCLEOTIDE SEQUENCE [LARGE SCALE GENOMIC DNA]</scope>
    <source>
        <strain evidence="2 3">CECT 8487</strain>
    </source>
</reference>
<name>A0A3D9H912_9FLAO</name>
<dbReference type="OrthoDB" id="1452926at2"/>
<evidence type="ECO:0000313" key="2">
    <source>
        <dbReference type="EMBL" id="RED45957.1"/>
    </source>
</evidence>
<dbReference type="RefSeq" id="WP_116524705.1">
    <property type="nucleotide sequence ID" value="NZ_QRDX01000007.1"/>
</dbReference>
<keyword evidence="1" id="KW-0812">Transmembrane</keyword>
<dbReference type="AlphaFoldDB" id="A0A3D9H912"/>
<feature type="transmembrane region" description="Helical" evidence="1">
    <location>
        <begin position="42"/>
        <end position="62"/>
    </location>
</feature>
<gene>
    <name evidence="2" type="ORF">DFQ02_107103</name>
</gene>
<comment type="caution">
    <text evidence="2">The sequence shown here is derived from an EMBL/GenBank/DDBJ whole genome shotgun (WGS) entry which is preliminary data.</text>
</comment>
<evidence type="ECO:0000313" key="3">
    <source>
        <dbReference type="Proteomes" id="UP000256629"/>
    </source>
</evidence>
<proteinExistence type="predicted"/>
<keyword evidence="1" id="KW-0472">Membrane</keyword>
<dbReference type="EMBL" id="QRDX01000007">
    <property type="protein sequence ID" value="RED45957.1"/>
    <property type="molecule type" value="Genomic_DNA"/>
</dbReference>
<accession>A0A3D9H912</accession>
<feature type="transmembrane region" description="Helical" evidence="1">
    <location>
        <begin position="12"/>
        <end position="30"/>
    </location>
</feature>
<dbReference type="Proteomes" id="UP000256629">
    <property type="component" value="Unassembled WGS sequence"/>
</dbReference>
<keyword evidence="3" id="KW-1185">Reference proteome</keyword>
<organism evidence="2 3">
    <name type="scientific">Seonamhaeicola aphaedonensis</name>
    <dbReference type="NCBI Taxonomy" id="1461338"/>
    <lineage>
        <taxon>Bacteria</taxon>
        <taxon>Pseudomonadati</taxon>
        <taxon>Bacteroidota</taxon>
        <taxon>Flavobacteriia</taxon>
        <taxon>Flavobacteriales</taxon>
        <taxon>Flavobacteriaceae</taxon>
    </lineage>
</organism>
<keyword evidence="1" id="KW-1133">Transmembrane helix</keyword>
<sequence length="161" mass="19304">MRTSNAKVRNIIISIYFILIVIAIILSTVFSAFKDITGNPMLTFFLFLFCFVSLFFIVHWISKYFEYDSDGMKVVVINRGLLLSDYLNYREYKVEFEKHKLVSYKFRNFLIYKGLRLGIKNNNGKVKYVYFNVTLVSRKKRKYIRQSLRKMVRINRKKDNS</sequence>
<evidence type="ECO:0008006" key="4">
    <source>
        <dbReference type="Google" id="ProtNLM"/>
    </source>
</evidence>
<protein>
    <recommendedName>
        <fullName evidence="4">PH (Pleckstrin Homology) domain-containing protein</fullName>
    </recommendedName>
</protein>